<reference evidence="1" key="2">
    <citation type="journal article" date="2015" name="Data Brief">
        <title>Shoot transcriptome of the giant reed, Arundo donax.</title>
        <authorList>
            <person name="Barrero R.A."/>
            <person name="Guerrero F.D."/>
            <person name="Moolhuijzen P."/>
            <person name="Goolsby J.A."/>
            <person name="Tidwell J."/>
            <person name="Bellgard S.E."/>
            <person name="Bellgard M.I."/>
        </authorList>
    </citation>
    <scope>NUCLEOTIDE SEQUENCE</scope>
    <source>
        <tissue evidence="1">Shoot tissue taken approximately 20 cm above the soil surface</tissue>
    </source>
</reference>
<sequence length="39" mass="4476">MQEFSNSLEPRQTQPCLKDYLTSTNKISAKKKIFSLTQA</sequence>
<dbReference type="EMBL" id="GBRH01165292">
    <property type="protein sequence ID" value="JAE32604.1"/>
    <property type="molecule type" value="Transcribed_RNA"/>
</dbReference>
<dbReference type="AlphaFoldDB" id="A0A0A9H9Z6"/>
<name>A0A0A9H9Z6_ARUDO</name>
<accession>A0A0A9H9Z6</accession>
<organism evidence="1">
    <name type="scientific">Arundo donax</name>
    <name type="common">Giant reed</name>
    <name type="synonym">Donax arundinaceus</name>
    <dbReference type="NCBI Taxonomy" id="35708"/>
    <lineage>
        <taxon>Eukaryota</taxon>
        <taxon>Viridiplantae</taxon>
        <taxon>Streptophyta</taxon>
        <taxon>Embryophyta</taxon>
        <taxon>Tracheophyta</taxon>
        <taxon>Spermatophyta</taxon>
        <taxon>Magnoliopsida</taxon>
        <taxon>Liliopsida</taxon>
        <taxon>Poales</taxon>
        <taxon>Poaceae</taxon>
        <taxon>PACMAD clade</taxon>
        <taxon>Arundinoideae</taxon>
        <taxon>Arundineae</taxon>
        <taxon>Arundo</taxon>
    </lineage>
</organism>
<proteinExistence type="predicted"/>
<reference evidence="1" key="1">
    <citation type="submission" date="2014-09" db="EMBL/GenBank/DDBJ databases">
        <authorList>
            <person name="Magalhaes I.L.F."/>
            <person name="Oliveira U."/>
            <person name="Santos F.R."/>
            <person name="Vidigal T.H.D.A."/>
            <person name="Brescovit A.D."/>
            <person name="Santos A.J."/>
        </authorList>
    </citation>
    <scope>NUCLEOTIDE SEQUENCE</scope>
    <source>
        <tissue evidence="1">Shoot tissue taken approximately 20 cm above the soil surface</tissue>
    </source>
</reference>
<evidence type="ECO:0000313" key="1">
    <source>
        <dbReference type="EMBL" id="JAE32604.1"/>
    </source>
</evidence>
<protein>
    <submittedName>
        <fullName evidence="1">Uncharacterized protein</fullName>
    </submittedName>
</protein>